<feature type="region of interest" description="Disordered" evidence="5">
    <location>
        <begin position="164"/>
        <end position="219"/>
    </location>
</feature>
<dbReference type="PANTHER" id="PTHR47359">
    <property type="entry name" value="PEPTIDOGLYCAN DL-ENDOPEPTIDASE CWLO"/>
    <property type="match status" value="1"/>
</dbReference>
<dbReference type="InterPro" id="IPR038332">
    <property type="entry name" value="PPE_sf"/>
</dbReference>
<reference evidence="7" key="1">
    <citation type="submission" date="2021-07" db="EMBL/GenBank/DDBJ databases">
        <title>Candidatus Kaistella beijingensis sp. nov. isolated from a municipal wastewater treatment plant is involved in sludge foaming.</title>
        <authorList>
            <person name="Song Y."/>
            <person name="Liu S.-J."/>
        </authorList>
    </citation>
    <scope>NUCLEOTIDE SEQUENCE</scope>
    <source>
        <strain evidence="7">DSM 43998</strain>
    </source>
</reference>
<dbReference type="InterPro" id="IPR051794">
    <property type="entry name" value="PG_Endopeptidase_C40"/>
</dbReference>
<dbReference type="InterPro" id="IPR000064">
    <property type="entry name" value="NLP_P60_dom"/>
</dbReference>
<keyword evidence="2" id="KW-0645">Protease</keyword>
<dbReference type="SUPFAM" id="SSF140459">
    <property type="entry name" value="PE/PPE dimer-like"/>
    <property type="match status" value="1"/>
</dbReference>
<dbReference type="Proteomes" id="UP000887023">
    <property type="component" value="Chromosome"/>
</dbReference>
<keyword evidence="8" id="KW-1185">Reference proteome</keyword>
<dbReference type="EMBL" id="CP079105">
    <property type="protein sequence ID" value="QXQ15979.1"/>
    <property type="molecule type" value="Genomic_DNA"/>
</dbReference>
<keyword evidence="3" id="KW-0378">Hydrolase</keyword>
<dbReference type="PANTHER" id="PTHR47359:SF3">
    <property type="entry name" value="NLP_P60 DOMAIN-CONTAINING PROTEIN-RELATED"/>
    <property type="match status" value="1"/>
</dbReference>
<dbReference type="Gene3D" id="1.20.1260.20">
    <property type="entry name" value="PPE superfamily"/>
    <property type="match status" value="1"/>
</dbReference>
<dbReference type="Gene3D" id="3.90.1720.10">
    <property type="entry name" value="endopeptidase domain like (from Nostoc punctiforme)"/>
    <property type="match status" value="1"/>
</dbReference>
<dbReference type="SUPFAM" id="SSF54001">
    <property type="entry name" value="Cysteine proteinases"/>
    <property type="match status" value="1"/>
</dbReference>
<dbReference type="PROSITE" id="PS51935">
    <property type="entry name" value="NLPC_P60"/>
    <property type="match status" value="1"/>
</dbReference>
<dbReference type="InterPro" id="IPR038765">
    <property type="entry name" value="Papain-like_cys_pep_sf"/>
</dbReference>
<name>A0ABX8SG93_9ACTN</name>
<keyword evidence="4" id="KW-0788">Thiol protease</keyword>
<evidence type="ECO:0000313" key="7">
    <source>
        <dbReference type="EMBL" id="QXQ15979.1"/>
    </source>
</evidence>
<gene>
    <name evidence="7" type="ORF">KV203_16050</name>
</gene>
<feature type="domain" description="NlpC/P60" evidence="6">
    <location>
        <begin position="218"/>
        <end position="333"/>
    </location>
</feature>
<evidence type="ECO:0000256" key="4">
    <source>
        <dbReference type="ARBA" id="ARBA00022807"/>
    </source>
</evidence>
<comment type="similarity">
    <text evidence="1">Belongs to the peptidase C40 family.</text>
</comment>
<evidence type="ECO:0000259" key="6">
    <source>
        <dbReference type="PROSITE" id="PS51935"/>
    </source>
</evidence>
<dbReference type="Pfam" id="PF00877">
    <property type="entry name" value="NLPC_P60"/>
    <property type="match status" value="1"/>
</dbReference>
<evidence type="ECO:0000313" key="8">
    <source>
        <dbReference type="Proteomes" id="UP000887023"/>
    </source>
</evidence>
<protein>
    <submittedName>
        <fullName evidence="7">C40 family peptidase</fullName>
    </submittedName>
</protein>
<evidence type="ECO:0000256" key="1">
    <source>
        <dbReference type="ARBA" id="ARBA00007074"/>
    </source>
</evidence>
<evidence type="ECO:0000256" key="5">
    <source>
        <dbReference type="SAM" id="MobiDB-lite"/>
    </source>
</evidence>
<feature type="compositionally biased region" description="Basic and acidic residues" evidence="5">
    <location>
        <begin position="178"/>
        <end position="192"/>
    </location>
</feature>
<proteinExistence type="inferred from homology"/>
<accession>A0ABX8SG93</accession>
<organism evidence="7 8">
    <name type="scientific">Skermania pinensis</name>
    <dbReference type="NCBI Taxonomy" id="39122"/>
    <lineage>
        <taxon>Bacteria</taxon>
        <taxon>Bacillati</taxon>
        <taxon>Actinomycetota</taxon>
        <taxon>Actinomycetes</taxon>
        <taxon>Mycobacteriales</taxon>
        <taxon>Gordoniaceae</taxon>
        <taxon>Skermania</taxon>
    </lineage>
</organism>
<sequence>MPELDTLARPITDLLSAFGSGTPGGTDPAEVIRTAAERLDTVHAACATDLGTLDRSWQGSAAAQALDRVAEAQAATAQTAERGTGIAEVVTKAYADLRTATTDLCEILESFRSFAAAAAPALGTPTGLIALVAAACEHLSRALAVVRRVHDQLAQHAMALQALVPPELPTPSGSSDAGRTEAADAHRLRSPDQSDPAAGSTGGVQVALPDGSTATAPNEAAATAVRAALAQQGVPYVWGGNTPGQGLDCSSLTKYAYGEAGIELPRLAQEQGIGHAQVDRSSLAPGDLAVWDGHVAMIVGNGQMVEAGDPVQMSPIRTENSGMQFYGFYRPTA</sequence>
<evidence type="ECO:0000256" key="2">
    <source>
        <dbReference type="ARBA" id="ARBA00022670"/>
    </source>
</evidence>
<evidence type="ECO:0000256" key="3">
    <source>
        <dbReference type="ARBA" id="ARBA00022801"/>
    </source>
</evidence>